<protein>
    <submittedName>
        <fullName evidence="2">Uncharacterized protein</fullName>
    </submittedName>
</protein>
<feature type="region of interest" description="Disordered" evidence="1">
    <location>
        <begin position="1"/>
        <end position="49"/>
    </location>
</feature>
<organism evidence="2 3">
    <name type="scientific">Aureobasidium melanogenum</name>
    <name type="common">Aureobasidium pullulans var. melanogenum</name>
    <dbReference type="NCBI Taxonomy" id="46634"/>
    <lineage>
        <taxon>Eukaryota</taxon>
        <taxon>Fungi</taxon>
        <taxon>Dikarya</taxon>
        <taxon>Ascomycota</taxon>
        <taxon>Pezizomycotina</taxon>
        <taxon>Dothideomycetes</taxon>
        <taxon>Dothideomycetidae</taxon>
        <taxon>Dothideales</taxon>
        <taxon>Saccotheciaceae</taxon>
        <taxon>Aureobasidium</taxon>
    </lineage>
</organism>
<dbReference type="AlphaFoldDB" id="A0A9P8JAN9"/>
<evidence type="ECO:0000313" key="2">
    <source>
        <dbReference type="EMBL" id="KAG9693658.1"/>
    </source>
</evidence>
<feature type="compositionally biased region" description="Polar residues" evidence="1">
    <location>
        <begin position="7"/>
        <end position="23"/>
    </location>
</feature>
<name>A0A9P8JAN9_AURME</name>
<dbReference type="OrthoDB" id="3693960at2759"/>
<sequence length="356" mass="40212">MDEIAEQPQNDGSGEEVQTSQKLTKGKRKGRGKNTGQAKGKRQTKKTATTALREIEVSARHFWKQDMTEQLSQEVLDSRGMGKQRKLPGNELTVMALNEVAAEFGKGFFFHMLTREAWTSWPGEEFHPRSRIPELPGSRFPALLYINYTWTQESRQAFLSDTHRGRYLKSDIMINPPEPLVPLYAMQYVSSNNQSLYKTPTESLILLATDTSFYLVTTTEMERIGGGWPIGKRPPRGPEPEKRLNTVGYVWDRNKDTVRAAAMLPYQSLHLEDLYQRIVNRCNPLDLPSTFTAGDLPGLIPRPPAPEAGLPLGTMHEDQGFRSAHPASRRGEHRNSKKKARQSSDQDSAEEDAMIT</sequence>
<gene>
    <name evidence="2" type="ORF">KCU76_g5817</name>
</gene>
<reference evidence="2" key="2">
    <citation type="submission" date="2021-08" db="EMBL/GenBank/DDBJ databases">
        <authorList>
            <person name="Gostincar C."/>
            <person name="Sun X."/>
            <person name="Song Z."/>
            <person name="Gunde-Cimerman N."/>
        </authorList>
    </citation>
    <scope>NUCLEOTIDE SEQUENCE</scope>
    <source>
        <strain evidence="2">EXF-9911</strain>
    </source>
</reference>
<comment type="caution">
    <text evidence="2">The sequence shown here is derived from an EMBL/GenBank/DDBJ whole genome shotgun (WGS) entry which is preliminary data.</text>
</comment>
<proteinExistence type="predicted"/>
<reference evidence="2" key="1">
    <citation type="journal article" date="2021" name="J Fungi (Basel)">
        <title>Virulence traits and population genomics of the black yeast Aureobasidium melanogenum.</title>
        <authorList>
            <person name="Cernosa A."/>
            <person name="Sun X."/>
            <person name="Gostincar C."/>
            <person name="Fang C."/>
            <person name="Gunde-Cimerman N."/>
            <person name="Song Z."/>
        </authorList>
    </citation>
    <scope>NUCLEOTIDE SEQUENCE</scope>
    <source>
        <strain evidence="2">EXF-9911</strain>
    </source>
</reference>
<dbReference type="EMBL" id="JAHFXF010000187">
    <property type="protein sequence ID" value="KAG9693658.1"/>
    <property type="molecule type" value="Genomic_DNA"/>
</dbReference>
<feature type="non-terminal residue" evidence="2">
    <location>
        <position position="356"/>
    </location>
</feature>
<feature type="compositionally biased region" description="Acidic residues" evidence="1">
    <location>
        <begin position="347"/>
        <end position="356"/>
    </location>
</feature>
<accession>A0A9P8JAN9</accession>
<dbReference type="Proteomes" id="UP000779574">
    <property type="component" value="Unassembled WGS sequence"/>
</dbReference>
<feature type="region of interest" description="Disordered" evidence="1">
    <location>
        <begin position="296"/>
        <end position="356"/>
    </location>
</feature>
<evidence type="ECO:0000313" key="3">
    <source>
        <dbReference type="Proteomes" id="UP000779574"/>
    </source>
</evidence>
<evidence type="ECO:0000256" key="1">
    <source>
        <dbReference type="SAM" id="MobiDB-lite"/>
    </source>
</evidence>